<keyword evidence="4 5" id="KW-0408">Iron</keyword>
<dbReference type="InterPro" id="IPR002401">
    <property type="entry name" value="Cyt_P450_E_grp-I"/>
</dbReference>
<dbReference type="PANTHER" id="PTHR46300">
    <property type="entry name" value="P450, PUTATIVE (EUROFUNG)-RELATED-RELATED"/>
    <property type="match status" value="1"/>
</dbReference>
<dbReference type="AlphaFoldDB" id="A0A9P8AH94"/>
<dbReference type="GO" id="GO:0004497">
    <property type="term" value="F:monooxygenase activity"/>
    <property type="evidence" value="ECO:0007669"/>
    <property type="project" value="InterPro"/>
</dbReference>
<evidence type="ECO:0008006" key="9">
    <source>
        <dbReference type="Google" id="ProtNLM"/>
    </source>
</evidence>
<keyword evidence="5" id="KW-0349">Heme</keyword>
<dbReference type="RefSeq" id="XP_043048013.1">
    <property type="nucleotide sequence ID" value="XM_043192645.1"/>
</dbReference>
<dbReference type="InterPro" id="IPR001128">
    <property type="entry name" value="Cyt_P450"/>
</dbReference>
<organism evidence="7 8">
    <name type="scientific">Scheffersomyces spartinae</name>
    <dbReference type="NCBI Taxonomy" id="45513"/>
    <lineage>
        <taxon>Eukaryota</taxon>
        <taxon>Fungi</taxon>
        <taxon>Dikarya</taxon>
        <taxon>Ascomycota</taxon>
        <taxon>Saccharomycotina</taxon>
        <taxon>Pichiomycetes</taxon>
        <taxon>Debaryomycetaceae</taxon>
        <taxon>Scheffersomyces</taxon>
    </lineage>
</organism>
<sequence length="529" mass="59760">MPSWINALQFVILAILLWFIADTLGFRKIKGIPSIPGYPVVGNLLQILDNPSLKYTEWSNKYKTSIFQIRLGNTRAVIVNDYHDIEVLWCKNKNIAANNSRPLGYTFHDIVSSTQGLTVGSSPFNESYVRKKKAISSVLNQSKVHLKSSTIGSHVNDMFKQFIASQPPSHFMSKSNLSAIPDINMMPYVQNMILGLSICLIYGLNVDKALEGNDHTIDITRTENEILHLRSPFTNLKDYIPILRFISSSSKQKTLRSVRDQYMNKFWNTMVQEIDLGNPTVIASIMGQLYLGMVNGSNELNIPELKSICLSMVSAGLDNTPLNYNHLMGHLSQLATGEVIQKKAYNALMELYDNDLQLAWNSVESESTCPYIIALIQETLRIFTVLPLALPRCLSKDIIHKGVLIPKGTVLIMNAYQANHDSQVFQSPTEFFPERWLNSKQLNHFSFGAGARMCSGNLLACKQLYVLIAKTILMFHIKPPMDPNYQMKLSPFEMNGNPSATCFEPKLFKVRLEPRCTPAHECLYYNLFS</sequence>
<feature type="chain" id="PRO_5040248894" description="Cytochrome P450" evidence="6">
    <location>
        <begin position="26"/>
        <end position="529"/>
    </location>
</feature>
<dbReference type="GeneID" id="66115238"/>
<comment type="cofactor">
    <cofactor evidence="5">
        <name>heme</name>
        <dbReference type="ChEBI" id="CHEBI:30413"/>
    </cofactor>
</comment>
<accession>A0A9P8AH94</accession>
<dbReference type="Pfam" id="PF00067">
    <property type="entry name" value="p450"/>
    <property type="match status" value="1"/>
</dbReference>
<keyword evidence="6" id="KW-0732">Signal</keyword>
<evidence type="ECO:0000313" key="7">
    <source>
        <dbReference type="EMBL" id="KAG7192463.1"/>
    </source>
</evidence>
<reference evidence="7" key="1">
    <citation type="submission" date="2021-03" db="EMBL/GenBank/DDBJ databases">
        <authorList>
            <person name="Palmer J.M."/>
        </authorList>
    </citation>
    <scope>NUCLEOTIDE SEQUENCE</scope>
    <source>
        <strain evidence="7">ARV_011</strain>
    </source>
</reference>
<proteinExistence type="inferred from homology"/>
<dbReference type="GO" id="GO:0016705">
    <property type="term" value="F:oxidoreductase activity, acting on paired donors, with incorporation or reduction of molecular oxygen"/>
    <property type="evidence" value="ECO:0007669"/>
    <property type="project" value="InterPro"/>
</dbReference>
<keyword evidence="3" id="KW-0560">Oxidoreductase</keyword>
<dbReference type="PRINTS" id="PR00463">
    <property type="entry name" value="EP450I"/>
</dbReference>
<dbReference type="GO" id="GO:0020037">
    <property type="term" value="F:heme binding"/>
    <property type="evidence" value="ECO:0007669"/>
    <property type="project" value="InterPro"/>
</dbReference>
<evidence type="ECO:0000256" key="3">
    <source>
        <dbReference type="ARBA" id="ARBA00023002"/>
    </source>
</evidence>
<feature type="binding site" description="axial binding residue" evidence="5">
    <location>
        <position position="454"/>
    </location>
    <ligand>
        <name>heme</name>
        <dbReference type="ChEBI" id="CHEBI:30413"/>
    </ligand>
    <ligandPart>
        <name>Fe</name>
        <dbReference type="ChEBI" id="CHEBI:18248"/>
    </ligandPart>
</feature>
<evidence type="ECO:0000256" key="1">
    <source>
        <dbReference type="ARBA" id="ARBA00010617"/>
    </source>
</evidence>
<protein>
    <recommendedName>
        <fullName evidence="9">Cytochrome P450</fullName>
    </recommendedName>
</protein>
<dbReference type="InterPro" id="IPR050364">
    <property type="entry name" value="Cytochrome_P450_fung"/>
</dbReference>
<gene>
    <name evidence="7" type="ORF">KQ657_001864</name>
</gene>
<evidence type="ECO:0000313" key="8">
    <source>
        <dbReference type="Proteomes" id="UP000790833"/>
    </source>
</evidence>
<keyword evidence="2 5" id="KW-0479">Metal-binding</keyword>
<dbReference type="GO" id="GO:0005506">
    <property type="term" value="F:iron ion binding"/>
    <property type="evidence" value="ECO:0007669"/>
    <property type="project" value="InterPro"/>
</dbReference>
<dbReference type="OrthoDB" id="1055148at2759"/>
<keyword evidence="8" id="KW-1185">Reference proteome</keyword>
<dbReference type="Gene3D" id="1.10.630.10">
    <property type="entry name" value="Cytochrome P450"/>
    <property type="match status" value="1"/>
</dbReference>
<feature type="signal peptide" evidence="6">
    <location>
        <begin position="1"/>
        <end position="25"/>
    </location>
</feature>
<evidence type="ECO:0000256" key="2">
    <source>
        <dbReference type="ARBA" id="ARBA00022723"/>
    </source>
</evidence>
<dbReference type="SUPFAM" id="SSF48264">
    <property type="entry name" value="Cytochrome P450"/>
    <property type="match status" value="1"/>
</dbReference>
<dbReference type="InterPro" id="IPR036396">
    <property type="entry name" value="Cyt_P450_sf"/>
</dbReference>
<evidence type="ECO:0000256" key="5">
    <source>
        <dbReference type="PIRSR" id="PIRSR602401-1"/>
    </source>
</evidence>
<dbReference type="EMBL" id="JAHMUF010000018">
    <property type="protein sequence ID" value="KAG7192463.1"/>
    <property type="molecule type" value="Genomic_DNA"/>
</dbReference>
<evidence type="ECO:0000256" key="4">
    <source>
        <dbReference type="ARBA" id="ARBA00023004"/>
    </source>
</evidence>
<evidence type="ECO:0000256" key="6">
    <source>
        <dbReference type="SAM" id="SignalP"/>
    </source>
</evidence>
<comment type="similarity">
    <text evidence="1">Belongs to the cytochrome P450 family.</text>
</comment>
<dbReference type="Proteomes" id="UP000790833">
    <property type="component" value="Unassembled WGS sequence"/>
</dbReference>
<comment type="caution">
    <text evidence="7">The sequence shown here is derived from an EMBL/GenBank/DDBJ whole genome shotgun (WGS) entry which is preliminary data.</text>
</comment>
<name>A0A9P8AH94_9ASCO</name>